<reference evidence="8 9" key="1">
    <citation type="submission" date="2018-10" db="EMBL/GenBank/DDBJ databases">
        <title>Robbsia sp. DHC34, isolated from soil.</title>
        <authorList>
            <person name="Gao Z.-H."/>
            <person name="Qiu L.-H."/>
        </authorList>
    </citation>
    <scope>NUCLEOTIDE SEQUENCE [LARGE SCALE GENOMIC DNA]</scope>
    <source>
        <strain evidence="8 9">DHC34</strain>
    </source>
</reference>
<dbReference type="InterPro" id="IPR002941">
    <property type="entry name" value="DNA_methylase_N4/N6"/>
</dbReference>
<dbReference type="GO" id="GO:0009007">
    <property type="term" value="F:site-specific DNA-methyltransferase (adenine-specific) activity"/>
    <property type="evidence" value="ECO:0007669"/>
    <property type="project" value="UniProtKB-EC"/>
</dbReference>
<dbReference type="GO" id="GO:0032259">
    <property type="term" value="P:methylation"/>
    <property type="evidence" value="ECO:0007669"/>
    <property type="project" value="UniProtKB-KW"/>
</dbReference>
<organism evidence="8 9">
    <name type="scientific">Pararobbsia silviterrae</name>
    <dbReference type="NCBI Taxonomy" id="1792498"/>
    <lineage>
        <taxon>Bacteria</taxon>
        <taxon>Pseudomonadati</taxon>
        <taxon>Pseudomonadota</taxon>
        <taxon>Betaproteobacteria</taxon>
        <taxon>Burkholderiales</taxon>
        <taxon>Burkholderiaceae</taxon>
        <taxon>Pararobbsia</taxon>
    </lineage>
</organism>
<dbReference type="Proteomes" id="UP000270342">
    <property type="component" value="Unassembled WGS sequence"/>
</dbReference>
<evidence type="ECO:0000259" key="7">
    <source>
        <dbReference type="Pfam" id="PF01555"/>
    </source>
</evidence>
<dbReference type="EMBL" id="RBZU01000019">
    <property type="protein sequence ID" value="RKP44744.1"/>
    <property type="molecule type" value="Genomic_DNA"/>
</dbReference>
<accession>A0A494X977</accession>
<evidence type="ECO:0000256" key="6">
    <source>
        <dbReference type="ARBA" id="ARBA00047942"/>
    </source>
</evidence>
<dbReference type="RefSeq" id="WP_121091291.1">
    <property type="nucleotide sequence ID" value="NZ_RBZU01000019.1"/>
</dbReference>
<dbReference type="GO" id="GO:0003677">
    <property type="term" value="F:DNA binding"/>
    <property type="evidence" value="ECO:0007669"/>
    <property type="project" value="InterPro"/>
</dbReference>
<dbReference type="EC" id="2.1.1.72" evidence="2"/>
<dbReference type="InterPro" id="IPR002052">
    <property type="entry name" value="DNA_methylase_N6_adenine_CS"/>
</dbReference>
<evidence type="ECO:0000256" key="5">
    <source>
        <dbReference type="ARBA" id="ARBA00022691"/>
    </source>
</evidence>
<feature type="domain" description="DNA methylase N-4/N-6" evidence="7">
    <location>
        <begin position="212"/>
        <end position="441"/>
    </location>
</feature>
<evidence type="ECO:0000256" key="3">
    <source>
        <dbReference type="ARBA" id="ARBA00022603"/>
    </source>
</evidence>
<dbReference type="PIRSF" id="PIRSF036758">
    <property type="entry name" value="Aden_M_ParB"/>
    <property type="match status" value="1"/>
</dbReference>
<comment type="similarity">
    <text evidence="1">Belongs to the N(4)/N(6)-methyltransferase family.</text>
</comment>
<dbReference type="InterPro" id="IPR036086">
    <property type="entry name" value="ParB/Sulfiredoxin_sf"/>
</dbReference>
<keyword evidence="3 8" id="KW-0489">Methyltransferase</keyword>
<keyword evidence="9" id="KW-1185">Reference proteome</keyword>
<dbReference type="Pfam" id="PF01555">
    <property type="entry name" value="N6_N4_Mtase"/>
    <property type="match status" value="1"/>
</dbReference>
<dbReference type="InterPro" id="IPR002295">
    <property type="entry name" value="N4/N6-MTase_EcoPI_Mod-like"/>
</dbReference>
<protein>
    <recommendedName>
        <fullName evidence="2">site-specific DNA-methyltransferase (adenine-specific)</fullName>
        <ecNumber evidence="2">2.1.1.72</ecNumber>
    </recommendedName>
</protein>
<evidence type="ECO:0000256" key="2">
    <source>
        <dbReference type="ARBA" id="ARBA00011900"/>
    </source>
</evidence>
<dbReference type="InterPro" id="IPR015840">
    <property type="entry name" value="DNA_MeTrfase_ParB"/>
</dbReference>
<gene>
    <name evidence="8" type="ORF">D7S86_27370</name>
</gene>
<keyword evidence="5" id="KW-0949">S-adenosyl-L-methionine</keyword>
<dbReference type="SUPFAM" id="SSF110849">
    <property type="entry name" value="ParB/Sulfiredoxin"/>
    <property type="match status" value="1"/>
</dbReference>
<evidence type="ECO:0000256" key="1">
    <source>
        <dbReference type="ARBA" id="ARBA00006594"/>
    </source>
</evidence>
<dbReference type="InterPro" id="IPR029063">
    <property type="entry name" value="SAM-dependent_MTases_sf"/>
</dbReference>
<keyword evidence="4 8" id="KW-0808">Transferase</keyword>
<dbReference type="CDD" id="cd16403">
    <property type="entry name" value="ParB_N_like_MT"/>
    <property type="match status" value="1"/>
</dbReference>
<dbReference type="AlphaFoldDB" id="A0A494X977"/>
<comment type="caution">
    <text evidence="8">The sequence shown here is derived from an EMBL/GenBank/DDBJ whole genome shotgun (WGS) entry which is preliminary data.</text>
</comment>
<comment type="catalytic activity">
    <reaction evidence="6">
        <text>a 2'-deoxyadenosine in DNA + S-adenosyl-L-methionine = an N(6)-methyl-2'-deoxyadenosine in DNA + S-adenosyl-L-homocysteine + H(+)</text>
        <dbReference type="Rhea" id="RHEA:15197"/>
        <dbReference type="Rhea" id="RHEA-COMP:12418"/>
        <dbReference type="Rhea" id="RHEA-COMP:12419"/>
        <dbReference type="ChEBI" id="CHEBI:15378"/>
        <dbReference type="ChEBI" id="CHEBI:57856"/>
        <dbReference type="ChEBI" id="CHEBI:59789"/>
        <dbReference type="ChEBI" id="CHEBI:90615"/>
        <dbReference type="ChEBI" id="CHEBI:90616"/>
        <dbReference type="EC" id="2.1.1.72"/>
    </reaction>
</comment>
<dbReference type="SUPFAM" id="SSF53335">
    <property type="entry name" value="S-adenosyl-L-methionine-dependent methyltransferases"/>
    <property type="match status" value="1"/>
</dbReference>
<dbReference type="OrthoDB" id="9816288at2"/>
<evidence type="ECO:0000256" key="4">
    <source>
        <dbReference type="ARBA" id="ARBA00022679"/>
    </source>
</evidence>
<name>A0A494X977_9BURK</name>
<evidence type="ECO:0000313" key="8">
    <source>
        <dbReference type="EMBL" id="RKP44744.1"/>
    </source>
</evidence>
<dbReference type="PRINTS" id="PR00506">
    <property type="entry name" value="D21N6MTFRASE"/>
</dbReference>
<sequence>MVADQHGFTLRSISDLLPYARNSRTHSDDQVAQLAASIDEFGLVGAIVVRDGTIAKGHGTLAAVRKLIEAGKGIYPPPGRSQGADAYPNGLVPAIDASGWSDAQFRAYVIADNKLALNAGWDLDMLRIELEELQTEGFDLSLTGFELDEIKDLLTPEQLDPNGKDPDAIPDVPPDPHSVLGDVWILGAHRVMCGDSTMLDSWDTLMAGEMADIVWTDPPYNVAYEGVAGKIKNDDMGDEQFAQFLLDVHIALFSIMKPGAAIYVAHADSEGYNFRRAFKQAGLKLAGCLIWRKDQFVLGRSDYQWMHEPILYGWKQGAGHRWFGGRKQTTVLEYGEGSPFEQQADGRWVVRVGNQTFVVDGAAKVERMESSLVFHEKPARSALHPTTKPVGLVAKFLRNSARHNDIVVDAFGGSGSTLIASEEMGMCARLMELDPKFVDVICQRYYAFTGRVPVNARTGEEFPVKEKQQ</sequence>
<dbReference type="PROSITE" id="PS00092">
    <property type="entry name" value="N6_MTASE"/>
    <property type="match status" value="1"/>
</dbReference>
<evidence type="ECO:0000313" key="9">
    <source>
        <dbReference type="Proteomes" id="UP000270342"/>
    </source>
</evidence>
<proteinExistence type="inferred from homology"/>
<dbReference type="Gene3D" id="3.40.50.150">
    <property type="entry name" value="Vaccinia Virus protein VP39"/>
    <property type="match status" value="1"/>
</dbReference>
<dbReference type="GO" id="GO:0008170">
    <property type="term" value="F:N-methyltransferase activity"/>
    <property type="evidence" value="ECO:0007669"/>
    <property type="project" value="InterPro"/>
</dbReference>